<evidence type="ECO:0000256" key="3">
    <source>
        <dbReference type="ARBA" id="ARBA00023163"/>
    </source>
</evidence>
<keyword evidence="1" id="KW-0805">Transcription regulation</keyword>
<sequence length="115" mass="13133">MREKKQQDMVEICKALGDLNRLKIMQYLIDGEACACDILPDLDITQPTLSHHMKILSRAGLIDDRKEGKWHFYTINAEVIREFQQFLAQVARSKVGHRKSSRCLGLCCGGAWKAE</sequence>
<keyword evidence="6" id="KW-1185">Reference proteome</keyword>
<name>A0A448V0J1_9FIRM</name>
<reference evidence="5 6" key="1">
    <citation type="submission" date="2018-12" db="EMBL/GenBank/DDBJ databases">
        <authorList>
            <consortium name="Pathogen Informatics"/>
        </authorList>
    </citation>
    <scope>NUCLEOTIDE SEQUENCE [LARGE SCALE GENOMIC DNA]</scope>
    <source>
        <strain evidence="5 6">NCTC13079</strain>
    </source>
</reference>
<dbReference type="InterPro" id="IPR036390">
    <property type="entry name" value="WH_DNA-bd_sf"/>
</dbReference>
<keyword evidence="2" id="KW-0238">DNA-binding</keyword>
<dbReference type="CDD" id="cd00090">
    <property type="entry name" value="HTH_ARSR"/>
    <property type="match status" value="1"/>
</dbReference>
<dbReference type="PROSITE" id="PS50987">
    <property type="entry name" value="HTH_ARSR_2"/>
    <property type="match status" value="1"/>
</dbReference>
<dbReference type="KEGG" id="piv:NCTC13079_00471"/>
<dbReference type="InterPro" id="IPR001845">
    <property type="entry name" value="HTH_ArsR_DNA-bd_dom"/>
</dbReference>
<evidence type="ECO:0000256" key="1">
    <source>
        <dbReference type="ARBA" id="ARBA00023015"/>
    </source>
</evidence>
<dbReference type="NCBIfam" id="NF033788">
    <property type="entry name" value="HTH_metalloreg"/>
    <property type="match status" value="1"/>
</dbReference>
<evidence type="ECO:0000256" key="2">
    <source>
        <dbReference type="ARBA" id="ARBA00023125"/>
    </source>
</evidence>
<organism evidence="5 6">
    <name type="scientific">Aedoeadaptatus ivorii</name>
    <dbReference type="NCBI Taxonomy" id="54006"/>
    <lineage>
        <taxon>Bacteria</taxon>
        <taxon>Bacillati</taxon>
        <taxon>Bacillota</taxon>
        <taxon>Tissierellia</taxon>
        <taxon>Tissierellales</taxon>
        <taxon>Peptoniphilaceae</taxon>
        <taxon>Aedoeadaptatus</taxon>
    </lineage>
</organism>
<dbReference type="GO" id="GO:0003700">
    <property type="term" value="F:DNA-binding transcription factor activity"/>
    <property type="evidence" value="ECO:0007669"/>
    <property type="project" value="InterPro"/>
</dbReference>
<dbReference type="SUPFAM" id="SSF46785">
    <property type="entry name" value="Winged helix' DNA-binding domain"/>
    <property type="match status" value="1"/>
</dbReference>
<dbReference type="InterPro" id="IPR036388">
    <property type="entry name" value="WH-like_DNA-bd_sf"/>
</dbReference>
<evidence type="ECO:0000313" key="5">
    <source>
        <dbReference type="EMBL" id="VEJ35032.1"/>
    </source>
</evidence>
<dbReference type="InterPro" id="IPR018334">
    <property type="entry name" value="ArsR_HTH"/>
</dbReference>
<dbReference type="RefSeq" id="WP_126464897.1">
    <property type="nucleotide sequence ID" value="NZ_JAUSWF010000010.1"/>
</dbReference>
<dbReference type="Gene3D" id="1.10.10.10">
    <property type="entry name" value="Winged helix-like DNA-binding domain superfamily/Winged helix DNA-binding domain"/>
    <property type="match status" value="1"/>
</dbReference>
<dbReference type="PROSITE" id="PS00846">
    <property type="entry name" value="HTH_ARSR_1"/>
    <property type="match status" value="1"/>
</dbReference>
<dbReference type="PANTHER" id="PTHR33154">
    <property type="entry name" value="TRANSCRIPTIONAL REGULATOR, ARSR FAMILY"/>
    <property type="match status" value="1"/>
</dbReference>
<accession>A0A448V0J1</accession>
<gene>
    <name evidence="5" type="primary">aseR</name>
    <name evidence="5" type="ORF">NCTC13079_00471</name>
</gene>
<dbReference type="PRINTS" id="PR00778">
    <property type="entry name" value="HTHARSR"/>
</dbReference>
<dbReference type="Proteomes" id="UP000269544">
    <property type="component" value="Chromosome"/>
</dbReference>
<evidence type="ECO:0000313" key="6">
    <source>
        <dbReference type="Proteomes" id="UP000269544"/>
    </source>
</evidence>
<dbReference type="GO" id="GO:0003677">
    <property type="term" value="F:DNA binding"/>
    <property type="evidence" value="ECO:0007669"/>
    <property type="project" value="UniProtKB-KW"/>
</dbReference>
<feature type="domain" description="HTH arsR-type" evidence="4">
    <location>
        <begin position="1"/>
        <end position="102"/>
    </location>
</feature>
<dbReference type="OrthoDB" id="9798835at2"/>
<dbReference type="InterPro" id="IPR011991">
    <property type="entry name" value="ArsR-like_HTH"/>
</dbReference>
<dbReference type="EMBL" id="LR134523">
    <property type="protein sequence ID" value="VEJ35032.1"/>
    <property type="molecule type" value="Genomic_DNA"/>
</dbReference>
<dbReference type="PANTHER" id="PTHR33154:SF33">
    <property type="entry name" value="TRANSCRIPTIONAL REPRESSOR SDPR"/>
    <property type="match status" value="1"/>
</dbReference>
<dbReference type="Pfam" id="PF01022">
    <property type="entry name" value="HTH_5"/>
    <property type="match status" value="1"/>
</dbReference>
<dbReference type="InterPro" id="IPR051081">
    <property type="entry name" value="HTH_MetalResp_TranReg"/>
</dbReference>
<protein>
    <submittedName>
        <fullName evidence="5">HTH-type transcriptional repressor AseR</fullName>
    </submittedName>
</protein>
<proteinExistence type="predicted"/>
<dbReference type="SMART" id="SM00418">
    <property type="entry name" value="HTH_ARSR"/>
    <property type="match status" value="1"/>
</dbReference>
<keyword evidence="3" id="KW-0804">Transcription</keyword>
<evidence type="ECO:0000259" key="4">
    <source>
        <dbReference type="PROSITE" id="PS50987"/>
    </source>
</evidence>
<dbReference type="AlphaFoldDB" id="A0A448V0J1"/>